<dbReference type="SFLD" id="SFLDS00003">
    <property type="entry name" value="Haloacid_Dehalogenase"/>
    <property type="match status" value="1"/>
</dbReference>
<sequence length="659" mass="70411">MIPDSVREERLQGEWSPTSRPIRASHRVLALWRRYRLFAEPGLTLLLALAAWGIPAEWTGARVALYAAAYLAGGLRSTWQAVDALRQRVIDVDLLMVLAALGAAAIGQQAEGASLLFLFSLSNALQEHAVDRTRRAVESLMRLRPEKASVVDERGTEREVPVEHVLPGQWVVVRPGEQVPVDGEVVEGRSSVDQSTITGESIPVEKGPGDEVFASTLNQMGTLRVRVTRRASETALARIVRLVARAQAQKAQTQRRMERLEQRYAWAVLGVTAVAAGLPLALGVPFHEAFYRAMVLMVVASPCAVVMASPPAFLSAIARGARLGFLFKGGVSVERASDVEIVAFDKTGTLTTGKPRVTDVVPTGPVDRRELLGLAAAVERSSEHPLAEPLVRAARDQGLEPTAQEVEALPGLGVRGRVGDLWVWVGSPRLFERLGAPLQGRPLEELSGLEGQGKTVMAVGRAPDMAASSVDILGLLAVVDEVRPEAAEAVRRLREAGVRQVVMLTGDNRRVAEAIGAQVGVDEVRAELLPEQKQQVIAALKDRGRTAMVGDGVNDAPALASADLGIAMGAAGTDVALESADLVLMGDRLLHLPEALRLSRFTLARVRQNLFIAFGVIGGLVLLTLSAGLPLALGVLGHEGSTVLVALNGLRLLAWRSPA</sequence>
<comment type="similarity">
    <text evidence="2 11">Belongs to the cation transport ATPase (P-type) (TC 3.A.3) family. Type IB subfamily.</text>
</comment>
<dbReference type="STRING" id="1555112.LIP_1718"/>
<dbReference type="SUPFAM" id="SSF81653">
    <property type="entry name" value="Calcium ATPase, transduction domain A"/>
    <property type="match status" value="1"/>
</dbReference>
<evidence type="ECO:0000256" key="1">
    <source>
        <dbReference type="ARBA" id="ARBA00004651"/>
    </source>
</evidence>
<dbReference type="GO" id="GO:0019829">
    <property type="term" value="F:ATPase-coupled monoatomic cation transmembrane transporter activity"/>
    <property type="evidence" value="ECO:0007669"/>
    <property type="project" value="InterPro"/>
</dbReference>
<evidence type="ECO:0000256" key="4">
    <source>
        <dbReference type="ARBA" id="ARBA00022723"/>
    </source>
</evidence>
<reference evidence="15" key="2">
    <citation type="journal article" date="2016" name="Int. J. Syst. Evol. Microbiol.">
        <title>Complete genome sequence and cell structure of Limnochorda pilosa, a Gram-negative spore-former within the phylum Firmicutes.</title>
        <authorList>
            <person name="Watanabe M."/>
            <person name="Kojima H."/>
            <person name="Fukui M."/>
        </authorList>
    </citation>
    <scope>NUCLEOTIDE SEQUENCE [LARGE SCALE GENOMIC DNA]</scope>
    <source>
        <strain evidence="15">HC45</strain>
    </source>
</reference>
<feature type="transmembrane region" description="Helical" evidence="11">
    <location>
        <begin position="264"/>
        <end position="284"/>
    </location>
</feature>
<keyword evidence="11" id="KW-1003">Cell membrane</keyword>
<evidence type="ECO:0000256" key="3">
    <source>
        <dbReference type="ARBA" id="ARBA00022692"/>
    </source>
</evidence>
<dbReference type="InterPro" id="IPR018303">
    <property type="entry name" value="ATPase_P-typ_P_site"/>
</dbReference>
<keyword evidence="15" id="KW-1185">Reference proteome</keyword>
<dbReference type="AlphaFoldDB" id="A0A0K2SL41"/>
<dbReference type="PROSITE" id="PS00154">
    <property type="entry name" value="ATPASE_E1_E2"/>
    <property type="match status" value="1"/>
</dbReference>
<dbReference type="EMBL" id="AP014924">
    <property type="protein sequence ID" value="BAS27564.1"/>
    <property type="molecule type" value="Genomic_DNA"/>
</dbReference>
<gene>
    <name evidence="14" type="ORF">LIP_1718</name>
</gene>
<evidence type="ECO:0000256" key="5">
    <source>
        <dbReference type="ARBA" id="ARBA00022741"/>
    </source>
</evidence>
<dbReference type="KEGG" id="lpil:LIP_1718"/>
<protein>
    <submittedName>
        <fullName evidence="14">Heavy metal translocating P-type ATPase</fullName>
    </submittedName>
</protein>
<evidence type="ECO:0000313" key="14">
    <source>
        <dbReference type="EMBL" id="BAS27564.1"/>
    </source>
</evidence>
<dbReference type="SFLD" id="SFLDG00002">
    <property type="entry name" value="C1.7:_P-type_atpase_like"/>
    <property type="match status" value="1"/>
</dbReference>
<dbReference type="Gene3D" id="3.40.1110.10">
    <property type="entry name" value="Calcium-transporting ATPase, cytoplasmic domain N"/>
    <property type="match status" value="1"/>
</dbReference>
<accession>A0A0K2SL41</accession>
<dbReference type="RefSeq" id="WP_068136597.1">
    <property type="nucleotide sequence ID" value="NZ_AP014924.1"/>
</dbReference>
<organism evidence="14 15">
    <name type="scientific">Limnochorda pilosa</name>
    <dbReference type="NCBI Taxonomy" id="1555112"/>
    <lineage>
        <taxon>Bacteria</taxon>
        <taxon>Bacillati</taxon>
        <taxon>Bacillota</taxon>
        <taxon>Limnochordia</taxon>
        <taxon>Limnochordales</taxon>
        <taxon>Limnochordaceae</taxon>
        <taxon>Limnochorda</taxon>
    </lineage>
</organism>
<dbReference type="PANTHER" id="PTHR43079">
    <property type="entry name" value="PROBABLE CADMIUM/ZINC-TRANSPORTING ATPASE HMA1"/>
    <property type="match status" value="1"/>
</dbReference>
<dbReference type="Proteomes" id="UP000065807">
    <property type="component" value="Chromosome"/>
</dbReference>
<dbReference type="GO" id="GO:0005524">
    <property type="term" value="F:ATP binding"/>
    <property type="evidence" value="ECO:0007669"/>
    <property type="project" value="UniProtKB-UniRule"/>
</dbReference>
<proteinExistence type="inferred from homology"/>
<feature type="transmembrane region" description="Helical" evidence="11">
    <location>
        <begin position="290"/>
        <end position="318"/>
    </location>
</feature>
<dbReference type="PROSITE" id="PS01229">
    <property type="entry name" value="COF_2"/>
    <property type="match status" value="1"/>
</dbReference>
<dbReference type="InterPro" id="IPR051949">
    <property type="entry name" value="Cation_Transport_ATPase"/>
</dbReference>
<dbReference type="InterPro" id="IPR001757">
    <property type="entry name" value="P_typ_ATPase"/>
</dbReference>
<dbReference type="Gene3D" id="3.40.50.1000">
    <property type="entry name" value="HAD superfamily/HAD-like"/>
    <property type="match status" value="1"/>
</dbReference>
<dbReference type="SUPFAM" id="SSF56784">
    <property type="entry name" value="HAD-like"/>
    <property type="match status" value="1"/>
</dbReference>
<comment type="caution">
    <text evidence="11">Lacks conserved residue(s) required for the propagation of feature annotation.</text>
</comment>
<dbReference type="GO" id="GO:0016887">
    <property type="term" value="F:ATP hydrolysis activity"/>
    <property type="evidence" value="ECO:0007669"/>
    <property type="project" value="InterPro"/>
</dbReference>
<evidence type="ECO:0000256" key="6">
    <source>
        <dbReference type="ARBA" id="ARBA00022840"/>
    </source>
</evidence>
<dbReference type="NCBIfam" id="TIGR01494">
    <property type="entry name" value="ATPase_P-type"/>
    <property type="match status" value="1"/>
</dbReference>
<dbReference type="SFLD" id="SFLDF00027">
    <property type="entry name" value="p-type_atpase"/>
    <property type="match status" value="1"/>
</dbReference>
<evidence type="ECO:0000256" key="9">
    <source>
        <dbReference type="ARBA" id="ARBA00022989"/>
    </source>
</evidence>
<dbReference type="Gene3D" id="2.70.150.10">
    <property type="entry name" value="Calcium-transporting ATPase, cytoplasmic transduction domain A"/>
    <property type="match status" value="1"/>
</dbReference>
<keyword evidence="10 11" id="KW-0472">Membrane</keyword>
<evidence type="ECO:0000256" key="12">
    <source>
        <dbReference type="SAM" id="Coils"/>
    </source>
</evidence>
<evidence type="ECO:0000256" key="10">
    <source>
        <dbReference type="ARBA" id="ARBA00023136"/>
    </source>
</evidence>
<evidence type="ECO:0000256" key="11">
    <source>
        <dbReference type="RuleBase" id="RU362081"/>
    </source>
</evidence>
<dbReference type="PANTHER" id="PTHR43079:SF1">
    <property type="entry name" value="CADMIUM_ZINC-TRANSPORTING ATPASE HMA1, CHLOROPLASTIC-RELATED"/>
    <property type="match status" value="1"/>
</dbReference>
<feature type="coiled-coil region" evidence="12">
    <location>
        <begin position="236"/>
        <end position="263"/>
    </location>
</feature>
<keyword evidence="12" id="KW-0175">Coiled coil</keyword>
<evidence type="ECO:0000256" key="7">
    <source>
        <dbReference type="ARBA" id="ARBA00022842"/>
    </source>
</evidence>
<evidence type="ECO:0000256" key="2">
    <source>
        <dbReference type="ARBA" id="ARBA00006024"/>
    </source>
</evidence>
<keyword evidence="7" id="KW-0460">Magnesium</keyword>
<reference evidence="15" key="1">
    <citation type="submission" date="2015-07" db="EMBL/GenBank/DDBJ databases">
        <title>Complete genome sequence and phylogenetic analysis of Limnochorda pilosa.</title>
        <authorList>
            <person name="Watanabe M."/>
            <person name="Kojima H."/>
            <person name="Fukui M."/>
        </authorList>
    </citation>
    <scope>NUCLEOTIDE SEQUENCE [LARGE SCALE GENOMIC DNA]</scope>
    <source>
        <strain evidence="15">HC45</strain>
    </source>
</reference>
<dbReference type="InterPro" id="IPR027256">
    <property type="entry name" value="P-typ_ATPase_IB"/>
</dbReference>
<name>A0A0K2SL41_LIMPI</name>
<dbReference type="PATRIC" id="fig|1555112.3.peg.1752"/>
<dbReference type="GO" id="GO:0046872">
    <property type="term" value="F:metal ion binding"/>
    <property type="evidence" value="ECO:0007669"/>
    <property type="project" value="UniProtKB-KW"/>
</dbReference>
<dbReference type="InterPro" id="IPR059000">
    <property type="entry name" value="ATPase_P-type_domA"/>
</dbReference>
<evidence type="ECO:0000259" key="13">
    <source>
        <dbReference type="Pfam" id="PF00122"/>
    </source>
</evidence>
<keyword evidence="4 11" id="KW-0479">Metal-binding</keyword>
<dbReference type="FunFam" id="2.70.150.10:FF:000002">
    <property type="entry name" value="Copper-transporting ATPase 1, putative"/>
    <property type="match status" value="1"/>
</dbReference>
<dbReference type="PRINTS" id="PR00941">
    <property type="entry name" value="CDATPASE"/>
</dbReference>
<dbReference type="InterPro" id="IPR044492">
    <property type="entry name" value="P_typ_ATPase_HD_dom"/>
</dbReference>
<keyword evidence="5 11" id="KW-0547">Nucleotide-binding</keyword>
<dbReference type="InterPro" id="IPR023214">
    <property type="entry name" value="HAD_sf"/>
</dbReference>
<dbReference type="GO" id="GO:0005886">
    <property type="term" value="C:plasma membrane"/>
    <property type="evidence" value="ECO:0007669"/>
    <property type="project" value="UniProtKB-SubCell"/>
</dbReference>
<dbReference type="OrthoDB" id="9760364at2"/>
<dbReference type="Pfam" id="PF00702">
    <property type="entry name" value="Hydrolase"/>
    <property type="match status" value="1"/>
</dbReference>
<feature type="domain" description="P-type ATPase A" evidence="13">
    <location>
        <begin position="143"/>
        <end position="243"/>
    </location>
</feature>
<dbReference type="InterPro" id="IPR036412">
    <property type="entry name" value="HAD-like_sf"/>
</dbReference>
<dbReference type="NCBIfam" id="TIGR01512">
    <property type="entry name" value="ATPase-IB2_Cd"/>
    <property type="match status" value="1"/>
</dbReference>
<dbReference type="PRINTS" id="PR00119">
    <property type="entry name" value="CATATPASE"/>
</dbReference>
<keyword evidence="8" id="KW-1278">Translocase</keyword>
<dbReference type="InterPro" id="IPR008250">
    <property type="entry name" value="ATPase_P-typ_transduc_dom_A_sf"/>
</dbReference>
<evidence type="ECO:0000313" key="15">
    <source>
        <dbReference type="Proteomes" id="UP000065807"/>
    </source>
</evidence>
<keyword evidence="6 11" id="KW-0067">ATP-binding</keyword>
<dbReference type="InterPro" id="IPR023299">
    <property type="entry name" value="ATPase_P-typ_cyto_dom_N"/>
</dbReference>
<dbReference type="NCBIfam" id="TIGR01525">
    <property type="entry name" value="ATPase-IB_hvy"/>
    <property type="match status" value="1"/>
</dbReference>
<dbReference type="Pfam" id="PF00122">
    <property type="entry name" value="E1-E2_ATPase"/>
    <property type="match status" value="1"/>
</dbReference>
<evidence type="ECO:0000256" key="8">
    <source>
        <dbReference type="ARBA" id="ARBA00022967"/>
    </source>
</evidence>
<keyword evidence="9 11" id="KW-1133">Transmembrane helix</keyword>
<comment type="subcellular location">
    <subcellularLocation>
        <location evidence="1">Cell membrane</location>
        <topology evidence="1">Multi-pass membrane protein</topology>
    </subcellularLocation>
</comment>
<feature type="transmembrane region" description="Helical" evidence="11">
    <location>
        <begin position="610"/>
        <end position="629"/>
    </location>
</feature>
<keyword evidence="3 11" id="KW-0812">Transmembrane</keyword>